<gene>
    <name evidence="2" type="ORF">FRACYDRAFT_238215</name>
</gene>
<dbReference type="InParanoid" id="A0A1E7FHZ1"/>
<feature type="region of interest" description="Disordered" evidence="1">
    <location>
        <begin position="658"/>
        <end position="701"/>
    </location>
</feature>
<feature type="region of interest" description="Disordered" evidence="1">
    <location>
        <begin position="89"/>
        <end position="149"/>
    </location>
</feature>
<sequence>MKATISRRSSTSSWMSNHDSPLQAFLRSQNSTSTMPNCIGTVNSDNNKNLTTAASVYNYQQHQKPQPSEQLAYEDIIEIINNTDMDIVKSNDNERHNGNDNDDDDNLSSFSLTIDDLQDNNSDMHNNSNSNNDPRRISGDTCYTNDSTGAILTNNAYDEEEEEGKKKSQNSQTLSYSCPTLPAQVLLELEPTPIAMQSSSNSRNLSSSCSAITDYSMKKNNIRRRKKETHQKQKEFISLIGSFENLNKLMERTATSRCQVIQMNSSNNNSKNEDFNFNMNQDQDEDVSTDTDNMLRSLSVSAFKTIVTSTRITSGTSAASLISTLTKNSNNNHHSSRSSFGASSVNNNSSVNFGSSSTIAVSTSTVTSSAVATLTASMNGSSINSVNVVTSNNGHHHDDDDDDDGSRKSRAKKRQKVPPYNALSPPTLSSIIKADKELERVSSASGVVDDSQQSQSQLQVEASSSSMMDMMMSSVGVGGGGGCSRSESLKSLSSWGSVASFKTLIRTLSSSSNFNSSVAAAKSSSKAQRKSSSSSVNNSNHIMDAAVATAMPSCGSMNSVTSWGSVASFKRLFGNFSSSSNNPDKNMKSKGRRDTARSNNNNNVNSKFNCVMNNNNSEIEATKSNYQSSHSQHDCDDFAGGNIFPTSSCSSSFNTNGSLSQHSQLFQRHGSSHKIKNLNNNNNNKNETISSSSGSGNNISQKMKLRLKRELKRATTTNSKFVEHTKEYPTSPTMNNAAACI</sequence>
<reference evidence="2 3" key="1">
    <citation type="submission" date="2016-09" db="EMBL/GenBank/DDBJ databases">
        <title>Extensive genetic diversity and differential bi-allelic expression allows diatom success in the polar Southern Ocean.</title>
        <authorList>
            <consortium name="DOE Joint Genome Institute"/>
            <person name="Mock T."/>
            <person name="Otillar R.P."/>
            <person name="Strauss J."/>
            <person name="Dupont C."/>
            <person name="Frickenhaus S."/>
            <person name="Maumus F."/>
            <person name="Mcmullan M."/>
            <person name="Sanges R."/>
            <person name="Schmutz J."/>
            <person name="Toseland A."/>
            <person name="Valas R."/>
            <person name="Veluchamy A."/>
            <person name="Ward B.J."/>
            <person name="Allen A."/>
            <person name="Barry K."/>
            <person name="Falciatore A."/>
            <person name="Ferrante M."/>
            <person name="Fortunato A.E."/>
            <person name="Gloeckner G."/>
            <person name="Gruber A."/>
            <person name="Hipkin R."/>
            <person name="Janech M."/>
            <person name="Kroth P."/>
            <person name="Leese F."/>
            <person name="Lindquist E."/>
            <person name="Lyon B.R."/>
            <person name="Martin J."/>
            <person name="Mayer C."/>
            <person name="Parker M."/>
            <person name="Quesneville H."/>
            <person name="Raymond J."/>
            <person name="Uhlig C."/>
            <person name="Valentin K.U."/>
            <person name="Worden A.Z."/>
            <person name="Armbrust E.V."/>
            <person name="Bowler C."/>
            <person name="Green B."/>
            <person name="Moulton V."/>
            <person name="Van Oosterhout C."/>
            <person name="Grigoriev I."/>
        </authorList>
    </citation>
    <scope>NUCLEOTIDE SEQUENCE [LARGE SCALE GENOMIC DNA]</scope>
    <source>
        <strain evidence="2 3">CCMP1102</strain>
    </source>
</reference>
<feature type="compositionally biased region" description="Low complexity" evidence="1">
    <location>
        <begin position="119"/>
        <end position="132"/>
    </location>
</feature>
<feature type="compositionally biased region" description="Basic and acidic residues" evidence="1">
    <location>
        <begin position="89"/>
        <end position="99"/>
    </location>
</feature>
<evidence type="ECO:0000256" key="1">
    <source>
        <dbReference type="SAM" id="MobiDB-lite"/>
    </source>
</evidence>
<accession>A0A1E7FHZ1</accession>
<feature type="compositionally biased region" description="Low complexity" evidence="1">
    <location>
        <begin position="677"/>
        <end position="700"/>
    </location>
</feature>
<feature type="region of interest" description="Disordered" evidence="1">
    <location>
        <begin position="385"/>
        <end position="428"/>
    </location>
</feature>
<evidence type="ECO:0000313" key="3">
    <source>
        <dbReference type="Proteomes" id="UP000095751"/>
    </source>
</evidence>
<organism evidence="2 3">
    <name type="scientific">Fragilariopsis cylindrus CCMP1102</name>
    <dbReference type="NCBI Taxonomy" id="635003"/>
    <lineage>
        <taxon>Eukaryota</taxon>
        <taxon>Sar</taxon>
        <taxon>Stramenopiles</taxon>
        <taxon>Ochrophyta</taxon>
        <taxon>Bacillariophyta</taxon>
        <taxon>Bacillariophyceae</taxon>
        <taxon>Bacillariophycidae</taxon>
        <taxon>Bacillariales</taxon>
        <taxon>Bacillariaceae</taxon>
        <taxon>Fragilariopsis</taxon>
    </lineage>
</organism>
<dbReference type="Proteomes" id="UP000095751">
    <property type="component" value="Unassembled WGS sequence"/>
</dbReference>
<dbReference type="EMBL" id="KV784357">
    <property type="protein sequence ID" value="OEU17790.1"/>
    <property type="molecule type" value="Genomic_DNA"/>
</dbReference>
<proteinExistence type="predicted"/>
<feature type="compositionally biased region" description="Low complexity" evidence="1">
    <location>
        <begin position="598"/>
        <end position="608"/>
    </location>
</feature>
<dbReference type="KEGG" id="fcy:FRACYDRAFT_238215"/>
<feature type="region of interest" description="Disordered" evidence="1">
    <location>
        <begin position="443"/>
        <end position="465"/>
    </location>
</feature>
<keyword evidence="3" id="KW-1185">Reference proteome</keyword>
<feature type="region of interest" description="Disordered" evidence="1">
    <location>
        <begin position="578"/>
        <end position="608"/>
    </location>
</feature>
<protein>
    <submittedName>
        <fullName evidence="2">Uncharacterized protein</fullName>
    </submittedName>
</protein>
<name>A0A1E7FHZ1_9STRA</name>
<dbReference type="AlphaFoldDB" id="A0A1E7FHZ1"/>
<evidence type="ECO:0000313" key="2">
    <source>
        <dbReference type="EMBL" id="OEU17790.1"/>
    </source>
</evidence>